<sequence length="169" mass="20226">MEVIEVYEYTPNDELYKATFKEEDKELIMYFVHNVSYENKRLVDVFLSDGNLIKKLLKSLREISPLIKFAEKFKNKVELDVKSLIEVVIPKKYDVCEYIAKYLEKYMRLKELLKVKIFGDIDDSRLYHYIRILPIFEDSDESLDISEELENNIYKSPLSNRILVFSIFK</sequence>
<evidence type="ECO:0000313" key="2">
    <source>
        <dbReference type="Proteomes" id="UP000028781"/>
    </source>
</evidence>
<organism evidence="1 2">
    <name type="scientific">Methanocaldococcus bathoardescens</name>
    <dbReference type="NCBI Taxonomy" id="1301915"/>
    <lineage>
        <taxon>Archaea</taxon>
        <taxon>Methanobacteriati</taxon>
        <taxon>Methanobacteriota</taxon>
        <taxon>Methanomada group</taxon>
        <taxon>Methanococci</taxon>
        <taxon>Methanococcales</taxon>
        <taxon>Methanocaldococcaceae</taxon>
        <taxon>Methanocaldococcus</taxon>
    </lineage>
</organism>
<evidence type="ECO:0000313" key="1">
    <source>
        <dbReference type="EMBL" id="AIJ05635.1"/>
    </source>
</evidence>
<proteinExistence type="predicted"/>
<dbReference type="GeneID" id="24891393"/>
<keyword evidence="2" id="KW-1185">Reference proteome</keyword>
<accession>A0A076LBB0</accession>
<dbReference type="STRING" id="1301915.JH146_0789"/>
<dbReference type="HOGENOM" id="CLU_1574960_0_0_2"/>
<protein>
    <submittedName>
        <fullName evidence="1">Uncharacterized protein</fullName>
    </submittedName>
</protein>
<dbReference type="AlphaFoldDB" id="A0A076LBB0"/>
<gene>
    <name evidence="1" type="ORF">JH146_0789</name>
</gene>
<dbReference type="EMBL" id="CP009149">
    <property type="protein sequence ID" value="AIJ05635.1"/>
    <property type="molecule type" value="Genomic_DNA"/>
</dbReference>
<dbReference type="RefSeq" id="WP_048201796.1">
    <property type="nucleotide sequence ID" value="NZ_CP009149.1"/>
</dbReference>
<name>A0A076LBB0_9EURY</name>
<dbReference type="KEGG" id="mjh:JH146_0789"/>
<reference evidence="1 2" key="1">
    <citation type="journal article" date="2015" name="Int. J. Syst. Evol. Microbiol.">
        <title>M ethanocaldococcus bathoardescens sp. nov., a hyperthermophilic methanogen isolated from a volcanically active deep-sea hydrothermal vent.</title>
        <authorList>
            <person name="Stewart L.C."/>
            <person name="Jung J.H."/>
            <person name="Kim Y.T."/>
            <person name="Kwon S.W."/>
            <person name="Park C.S."/>
            <person name="Holden J.F."/>
        </authorList>
    </citation>
    <scope>NUCLEOTIDE SEQUENCE [LARGE SCALE GENOMIC DNA]</scope>
    <source>
        <strain evidence="1 2">JH146</strain>
    </source>
</reference>
<dbReference type="Proteomes" id="UP000028781">
    <property type="component" value="Chromosome"/>
</dbReference>